<reference evidence="1 2" key="1">
    <citation type="submission" date="2016-04" db="EMBL/GenBank/DDBJ databases">
        <title>Evolutionary innovation and constraint leading to complex multicellularity in the Ascomycota.</title>
        <authorList>
            <person name="Cisse O."/>
            <person name="Nguyen A."/>
            <person name="Hewitt D.A."/>
            <person name="Jedd G."/>
            <person name="Stajich J.E."/>
        </authorList>
    </citation>
    <scope>NUCLEOTIDE SEQUENCE [LARGE SCALE GENOMIC DNA]</scope>
    <source>
        <strain evidence="1 2">DAH-3</strain>
    </source>
</reference>
<name>A0A1U7LW76_NEOID</name>
<accession>A0A1U7LW76</accession>
<keyword evidence="2" id="KW-1185">Reference proteome</keyword>
<dbReference type="Proteomes" id="UP000186594">
    <property type="component" value="Unassembled WGS sequence"/>
</dbReference>
<protein>
    <submittedName>
        <fullName evidence="1">Uncharacterized protein</fullName>
    </submittedName>
</protein>
<dbReference type="EMBL" id="LXFE01000144">
    <property type="protein sequence ID" value="OLL26823.1"/>
    <property type="molecule type" value="Genomic_DNA"/>
</dbReference>
<evidence type="ECO:0000313" key="1">
    <source>
        <dbReference type="EMBL" id="OLL26823.1"/>
    </source>
</evidence>
<gene>
    <name evidence="1" type="ORF">NEOLI_001006</name>
</gene>
<evidence type="ECO:0000313" key="2">
    <source>
        <dbReference type="Proteomes" id="UP000186594"/>
    </source>
</evidence>
<sequence length="210" mass="24287">MVDLLLSRLDDVCVRLSEVWDTEYLPRCSNGSRLQFSLPSPTYTFSPRNRYTVYGDTKLPGAVSNEKQPSIFPFLVCQMSTRDTQPKVDIDSDLYLAMSKMLHIFASVGIFSLRVFGLLCKGSKFSIYTGRLSTLNPRASLSTRYRTEIQLIFQINITEKEHPKSLEKFHFVNSEVLERFRMLCNILWAILHEGKKRIYEAIDTRIKDIT</sequence>
<dbReference type="AlphaFoldDB" id="A0A1U7LW76"/>
<proteinExistence type="predicted"/>
<organism evidence="1 2">
    <name type="scientific">Neolecta irregularis (strain DAH-3)</name>
    <dbReference type="NCBI Taxonomy" id="1198029"/>
    <lineage>
        <taxon>Eukaryota</taxon>
        <taxon>Fungi</taxon>
        <taxon>Dikarya</taxon>
        <taxon>Ascomycota</taxon>
        <taxon>Taphrinomycotina</taxon>
        <taxon>Neolectales</taxon>
        <taxon>Neolectaceae</taxon>
        <taxon>Neolecta</taxon>
    </lineage>
</organism>
<comment type="caution">
    <text evidence="1">The sequence shown here is derived from an EMBL/GenBank/DDBJ whole genome shotgun (WGS) entry which is preliminary data.</text>
</comment>